<reference evidence="2" key="2">
    <citation type="submission" date="2020-09" db="EMBL/GenBank/DDBJ databases">
        <authorList>
            <person name="Sun Q."/>
            <person name="Ohkuma M."/>
        </authorList>
    </citation>
    <scope>NUCLEOTIDE SEQUENCE</scope>
    <source>
        <strain evidence="2">JCM 19831</strain>
    </source>
</reference>
<proteinExistence type="predicted"/>
<evidence type="ECO:0000259" key="1">
    <source>
        <dbReference type="PROSITE" id="PS50943"/>
    </source>
</evidence>
<sequence length="101" mass="11053">MQHIISSTAAVSDFGVLVASRRRTLGLSQRDLADRVCSVSGRATITRHELSRYEREVRLPGGPMMAVLAEVLDVPLAVLADAVTAAQERRRRHGRTATRTS</sequence>
<dbReference type="Proteomes" id="UP000642070">
    <property type="component" value="Unassembled WGS sequence"/>
</dbReference>
<dbReference type="InterPro" id="IPR001387">
    <property type="entry name" value="Cro/C1-type_HTH"/>
</dbReference>
<comment type="caution">
    <text evidence="2">The sequence shown here is derived from an EMBL/GenBank/DDBJ whole genome shotgun (WGS) entry which is preliminary data.</text>
</comment>
<accession>A0A917TVL6</accession>
<keyword evidence="3" id="KW-1185">Reference proteome</keyword>
<dbReference type="Pfam" id="PF01381">
    <property type="entry name" value="HTH_3"/>
    <property type="match status" value="1"/>
</dbReference>
<dbReference type="RefSeq" id="WP_190252040.1">
    <property type="nucleotide sequence ID" value="NZ_BMPI01000022.1"/>
</dbReference>
<dbReference type="SUPFAM" id="SSF47413">
    <property type="entry name" value="lambda repressor-like DNA-binding domains"/>
    <property type="match status" value="1"/>
</dbReference>
<dbReference type="SMART" id="SM00530">
    <property type="entry name" value="HTH_XRE"/>
    <property type="match status" value="1"/>
</dbReference>
<reference evidence="2" key="1">
    <citation type="journal article" date="2014" name="Int. J. Syst. Evol. Microbiol.">
        <title>Complete genome sequence of Corynebacterium casei LMG S-19264T (=DSM 44701T), isolated from a smear-ripened cheese.</title>
        <authorList>
            <consortium name="US DOE Joint Genome Institute (JGI-PGF)"/>
            <person name="Walter F."/>
            <person name="Albersmeier A."/>
            <person name="Kalinowski J."/>
            <person name="Ruckert C."/>
        </authorList>
    </citation>
    <scope>NUCLEOTIDE SEQUENCE</scope>
    <source>
        <strain evidence="2">JCM 19831</strain>
    </source>
</reference>
<dbReference type="Gene3D" id="1.10.260.40">
    <property type="entry name" value="lambda repressor-like DNA-binding domains"/>
    <property type="match status" value="1"/>
</dbReference>
<organism evidence="2 3">
    <name type="scientific">Dactylosporangium sucinum</name>
    <dbReference type="NCBI Taxonomy" id="1424081"/>
    <lineage>
        <taxon>Bacteria</taxon>
        <taxon>Bacillati</taxon>
        <taxon>Actinomycetota</taxon>
        <taxon>Actinomycetes</taxon>
        <taxon>Micromonosporales</taxon>
        <taxon>Micromonosporaceae</taxon>
        <taxon>Dactylosporangium</taxon>
    </lineage>
</organism>
<dbReference type="InterPro" id="IPR010982">
    <property type="entry name" value="Lambda_DNA-bd_dom_sf"/>
</dbReference>
<evidence type="ECO:0000313" key="2">
    <source>
        <dbReference type="EMBL" id="GGM40080.1"/>
    </source>
</evidence>
<evidence type="ECO:0000313" key="3">
    <source>
        <dbReference type="Proteomes" id="UP000642070"/>
    </source>
</evidence>
<gene>
    <name evidence="2" type="ORF">GCM10007977_046830</name>
</gene>
<protein>
    <recommendedName>
        <fullName evidence="1">HTH cro/C1-type domain-containing protein</fullName>
    </recommendedName>
</protein>
<dbReference type="PROSITE" id="PS50943">
    <property type="entry name" value="HTH_CROC1"/>
    <property type="match status" value="1"/>
</dbReference>
<dbReference type="CDD" id="cd00093">
    <property type="entry name" value="HTH_XRE"/>
    <property type="match status" value="1"/>
</dbReference>
<dbReference type="AlphaFoldDB" id="A0A917TVL6"/>
<feature type="domain" description="HTH cro/C1-type" evidence="1">
    <location>
        <begin position="18"/>
        <end position="79"/>
    </location>
</feature>
<name>A0A917TVL6_9ACTN</name>
<dbReference type="EMBL" id="BMPI01000022">
    <property type="protein sequence ID" value="GGM40080.1"/>
    <property type="molecule type" value="Genomic_DNA"/>
</dbReference>
<dbReference type="GO" id="GO:0003677">
    <property type="term" value="F:DNA binding"/>
    <property type="evidence" value="ECO:0007669"/>
    <property type="project" value="InterPro"/>
</dbReference>